<keyword evidence="1" id="KW-1133">Transmembrane helix</keyword>
<dbReference type="KEGG" id="est:DN752_10395"/>
<sequence>MKKEVDRLYQHAIIPVLLGLASITLVVALYFCSEWLVSSGIPHDASFYAYGDEVSSQAYRAKVGQLMALFFLAAAICIAAVIVQRRLMGLVAIVLGVCSILYIVL</sequence>
<feature type="transmembrane region" description="Helical" evidence="1">
    <location>
        <begin position="63"/>
        <end position="82"/>
    </location>
</feature>
<keyword evidence="3" id="KW-1185">Reference proteome</keyword>
<dbReference type="AlphaFoldDB" id="A0A2Z4III2"/>
<reference evidence="2 3" key="1">
    <citation type="submission" date="2018-06" db="EMBL/GenBank/DDBJ databases">
        <title>Echinicola strongylocentroti sp. nov., isolated from a sea urchin Strongylocentrotus intermedius.</title>
        <authorList>
            <person name="Bae S.S."/>
        </authorList>
    </citation>
    <scope>NUCLEOTIDE SEQUENCE [LARGE SCALE GENOMIC DNA]</scope>
    <source>
        <strain evidence="2 3">MEBiC08714</strain>
    </source>
</reference>
<protein>
    <submittedName>
        <fullName evidence="2">Uncharacterized protein</fullName>
    </submittedName>
</protein>
<dbReference type="Proteomes" id="UP000248688">
    <property type="component" value="Chromosome"/>
</dbReference>
<keyword evidence="1" id="KW-0812">Transmembrane</keyword>
<accession>A0A2Z4III2</accession>
<feature type="transmembrane region" description="Helical" evidence="1">
    <location>
        <begin position="87"/>
        <end position="104"/>
    </location>
</feature>
<dbReference type="RefSeq" id="WP_112783881.1">
    <property type="nucleotide sequence ID" value="NZ_CP030041.1"/>
</dbReference>
<evidence type="ECO:0000313" key="2">
    <source>
        <dbReference type="EMBL" id="AWW30500.1"/>
    </source>
</evidence>
<dbReference type="EMBL" id="CP030041">
    <property type="protein sequence ID" value="AWW30500.1"/>
    <property type="molecule type" value="Genomic_DNA"/>
</dbReference>
<evidence type="ECO:0000313" key="3">
    <source>
        <dbReference type="Proteomes" id="UP000248688"/>
    </source>
</evidence>
<gene>
    <name evidence="2" type="ORF">DN752_10395</name>
</gene>
<proteinExistence type="predicted"/>
<feature type="transmembrane region" description="Helical" evidence="1">
    <location>
        <begin position="12"/>
        <end position="31"/>
    </location>
</feature>
<organism evidence="2 3">
    <name type="scientific">Echinicola strongylocentroti</name>
    <dbReference type="NCBI Taxonomy" id="1795355"/>
    <lineage>
        <taxon>Bacteria</taxon>
        <taxon>Pseudomonadati</taxon>
        <taxon>Bacteroidota</taxon>
        <taxon>Cytophagia</taxon>
        <taxon>Cytophagales</taxon>
        <taxon>Cyclobacteriaceae</taxon>
        <taxon>Echinicola</taxon>
    </lineage>
</organism>
<keyword evidence="1" id="KW-0472">Membrane</keyword>
<name>A0A2Z4III2_9BACT</name>
<evidence type="ECO:0000256" key="1">
    <source>
        <dbReference type="SAM" id="Phobius"/>
    </source>
</evidence>
<dbReference type="OrthoDB" id="840180at2"/>